<reference evidence="2" key="1">
    <citation type="journal article" date="2023" name="Front. Plant Sci.">
        <title>Chromosomal-level genome assembly of Melastoma candidum provides insights into trichome evolution.</title>
        <authorList>
            <person name="Zhong Y."/>
            <person name="Wu W."/>
            <person name="Sun C."/>
            <person name="Zou P."/>
            <person name="Liu Y."/>
            <person name="Dai S."/>
            <person name="Zhou R."/>
        </authorList>
    </citation>
    <scope>NUCLEOTIDE SEQUENCE [LARGE SCALE GENOMIC DNA]</scope>
</reference>
<proteinExistence type="predicted"/>
<dbReference type="EMBL" id="CM042886">
    <property type="protein sequence ID" value="KAI4338750.1"/>
    <property type="molecule type" value="Genomic_DNA"/>
</dbReference>
<comment type="caution">
    <text evidence="1">The sequence shown here is derived from an EMBL/GenBank/DDBJ whole genome shotgun (WGS) entry which is preliminary data.</text>
</comment>
<organism evidence="1 2">
    <name type="scientific">Melastoma candidum</name>
    <dbReference type="NCBI Taxonomy" id="119954"/>
    <lineage>
        <taxon>Eukaryota</taxon>
        <taxon>Viridiplantae</taxon>
        <taxon>Streptophyta</taxon>
        <taxon>Embryophyta</taxon>
        <taxon>Tracheophyta</taxon>
        <taxon>Spermatophyta</taxon>
        <taxon>Magnoliopsida</taxon>
        <taxon>eudicotyledons</taxon>
        <taxon>Gunneridae</taxon>
        <taxon>Pentapetalae</taxon>
        <taxon>rosids</taxon>
        <taxon>malvids</taxon>
        <taxon>Myrtales</taxon>
        <taxon>Melastomataceae</taxon>
        <taxon>Melastomatoideae</taxon>
        <taxon>Melastomateae</taxon>
        <taxon>Melastoma</taxon>
    </lineage>
</organism>
<name>A0ACB9NWV4_9MYRT</name>
<evidence type="ECO:0000313" key="1">
    <source>
        <dbReference type="EMBL" id="KAI4338750.1"/>
    </source>
</evidence>
<accession>A0ACB9NWV4</accession>
<dbReference type="Proteomes" id="UP001057402">
    <property type="component" value="Chromosome 7"/>
</dbReference>
<keyword evidence="2" id="KW-1185">Reference proteome</keyword>
<protein>
    <submittedName>
        <fullName evidence="1">Uncharacterized protein</fullName>
    </submittedName>
</protein>
<evidence type="ECO:0000313" key="2">
    <source>
        <dbReference type="Proteomes" id="UP001057402"/>
    </source>
</evidence>
<sequence length="405" mass="44739">MELPPDFMCPISREVMEDPVTVSTGISYDRKSIDTWFFTYGKNTCPATMQVLDNLDVTPNLTLERLIRAWKTTPAHRSEDGTPGEVASLLENVGSSPFKVSSLKKLRSVAERDGGTKLELVRMRGVEVLTGILAQIQVENLDFAGFRACEEAVGVLYLLSPLIEDRKEMRILFEPESVKSLATLLQRGSTDARLYSVAILRKIAKCKGNWECIVQEQDTDLFKSLLEIVSDEICKKESSSALELLIEILVASKKSRLRAIEAGAVCVLVELLPDSSRSKAEKILLLLKLLCECAEGRTAVVDHGISIAAVTKNLSNVSTTATKLGVKILWLICTSHPSERVTEEMVACGAVKKLVELLHMDGGSSTKEKVVRMFKLYGQTWTRFPCFPDALKNYLGIMADGSFLS</sequence>
<gene>
    <name evidence="1" type="ORF">MLD38_023768</name>
</gene>